<dbReference type="InterPro" id="IPR009061">
    <property type="entry name" value="DNA-bd_dom_put_sf"/>
</dbReference>
<accession>A0A0E4H7T5</accession>
<dbReference type="RefSeq" id="WP_020428815.1">
    <property type="nucleotide sequence ID" value="NZ_AGBD01000721.1"/>
</dbReference>
<dbReference type="AlphaFoldDB" id="A0A0E4H7T5"/>
<gene>
    <name evidence="6" type="ORF">PRIO_0960</name>
</gene>
<dbReference type="PROSITE" id="PS50937">
    <property type="entry name" value="HTH_MERR_2"/>
    <property type="match status" value="1"/>
</dbReference>
<dbReference type="Gene3D" id="1.10.1660.10">
    <property type="match status" value="1"/>
</dbReference>
<dbReference type="Proteomes" id="UP000033163">
    <property type="component" value="Chromosome I"/>
</dbReference>
<dbReference type="PANTHER" id="PTHR30204">
    <property type="entry name" value="REDOX-CYCLING DRUG-SENSING TRANSCRIPTIONAL ACTIVATOR SOXR"/>
    <property type="match status" value="1"/>
</dbReference>
<dbReference type="PANTHER" id="PTHR30204:SF69">
    <property type="entry name" value="MERR-FAMILY TRANSCRIPTIONAL REGULATOR"/>
    <property type="match status" value="1"/>
</dbReference>
<evidence type="ECO:0000256" key="4">
    <source>
        <dbReference type="ARBA" id="ARBA00023163"/>
    </source>
</evidence>
<reference evidence="7" key="1">
    <citation type="submission" date="2015-03" db="EMBL/GenBank/DDBJ databases">
        <authorList>
            <person name="Wibberg D."/>
        </authorList>
    </citation>
    <scope>NUCLEOTIDE SEQUENCE [LARGE SCALE GENOMIC DNA]</scope>
</reference>
<dbReference type="PRINTS" id="PR00040">
    <property type="entry name" value="HTHMERR"/>
</dbReference>
<evidence type="ECO:0000313" key="7">
    <source>
        <dbReference type="Proteomes" id="UP000033163"/>
    </source>
</evidence>
<dbReference type="PATRIC" id="fig|1073571.4.peg.1002"/>
<dbReference type="Pfam" id="PF13411">
    <property type="entry name" value="MerR_1"/>
    <property type="match status" value="1"/>
</dbReference>
<dbReference type="HOGENOM" id="CLU_060077_2_2_9"/>
<evidence type="ECO:0000313" key="6">
    <source>
        <dbReference type="EMBL" id="CQR52703.1"/>
    </source>
</evidence>
<keyword evidence="2" id="KW-0805">Transcription regulation</keyword>
<keyword evidence="3" id="KW-0238">DNA-binding</keyword>
<name>A0A0E4H7T5_9BACL</name>
<dbReference type="EMBL" id="LN831776">
    <property type="protein sequence ID" value="CQR52703.1"/>
    <property type="molecule type" value="Genomic_DNA"/>
</dbReference>
<dbReference type="GO" id="GO:0003700">
    <property type="term" value="F:DNA-binding transcription factor activity"/>
    <property type="evidence" value="ECO:0007669"/>
    <property type="project" value="InterPro"/>
</dbReference>
<dbReference type="InterPro" id="IPR047057">
    <property type="entry name" value="MerR_fam"/>
</dbReference>
<dbReference type="GO" id="GO:0003677">
    <property type="term" value="F:DNA binding"/>
    <property type="evidence" value="ECO:0007669"/>
    <property type="project" value="UniProtKB-KW"/>
</dbReference>
<dbReference type="InterPro" id="IPR000551">
    <property type="entry name" value="MerR-type_HTH_dom"/>
</dbReference>
<keyword evidence="1" id="KW-0678">Repressor</keyword>
<sequence>MVVSVSKIAARFGVSRSTLLYYDSINLLKPSARNEAGYRLYSDADVERLRKILLFRKAGVSLGEIANLLHAENLEVTALLLKRMGELNKEIEAVKKQQAVIIKLLENSMLYKNLKNLDECTWLAILNSAGISRKTSDEWHSEFEKHSPLQHQLFLELLGFNEEEILNQRERYRAFDKR</sequence>
<organism evidence="6 7">
    <name type="scientific">Paenibacillus riograndensis SBR5</name>
    <dbReference type="NCBI Taxonomy" id="1073571"/>
    <lineage>
        <taxon>Bacteria</taxon>
        <taxon>Bacillati</taxon>
        <taxon>Bacillota</taxon>
        <taxon>Bacilli</taxon>
        <taxon>Bacillales</taxon>
        <taxon>Paenibacillaceae</taxon>
        <taxon>Paenibacillus</taxon>
        <taxon>Paenibacillus sonchi group</taxon>
    </lineage>
</organism>
<protein>
    <recommendedName>
        <fullName evidence="5">HTH merR-type domain-containing protein</fullName>
    </recommendedName>
</protein>
<evidence type="ECO:0000256" key="2">
    <source>
        <dbReference type="ARBA" id="ARBA00023015"/>
    </source>
</evidence>
<evidence type="ECO:0000259" key="5">
    <source>
        <dbReference type="PROSITE" id="PS50937"/>
    </source>
</evidence>
<evidence type="ECO:0000256" key="3">
    <source>
        <dbReference type="ARBA" id="ARBA00023125"/>
    </source>
</evidence>
<feature type="domain" description="HTH merR-type" evidence="5">
    <location>
        <begin position="1"/>
        <end position="71"/>
    </location>
</feature>
<keyword evidence="4" id="KW-0804">Transcription</keyword>
<dbReference type="SUPFAM" id="SSF46955">
    <property type="entry name" value="Putative DNA-binding domain"/>
    <property type="match status" value="1"/>
</dbReference>
<evidence type="ECO:0000256" key="1">
    <source>
        <dbReference type="ARBA" id="ARBA00022491"/>
    </source>
</evidence>
<dbReference type="SMART" id="SM00422">
    <property type="entry name" value="HTH_MERR"/>
    <property type="match status" value="1"/>
</dbReference>
<dbReference type="KEGG" id="pri:PRIO_0960"/>
<proteinExistence type="predicted"/>